<feature type="compositionally biased region" description="Polar residues" evidence="5">
    <location>
        <begin position="88"/>
        <end position="106"/>
    </location>
</feature>
<feature type="region of interest" description="Disordered" evidence="5">
    <location>
        <begin position="88"/>
        <end position="138"/>
    </location>
</feature>
<evidence type="ECO:0000256" key="5">
    <source>
        <dbReference type="SAM" id="MobiDB-lite"/>
    </source>
</evidence>
<dbReference type="EMBL" id="BT075708">
    <property type="protein sequence ID" value="ACO10132.1"/>
    <property type="molecule type" value="mRNA"/>
</dbReference>
<dbReference type="InterPro" id="IPR052285">
    <property type="entry name" value="NEXT_complex_subunit"/>
</dbReference>
<dbReference type="SUPFAM" id="SSF54928">
    <property type="entry name" value="RNA-binding domain, RBD"/>
    <property type="match status" value="1"/>
</dbReference>
<reference evidence="7" key="1">
    <citation type="submission" date="2009-03" db="EMBL/GenBank/DDBJ databases">
        <title>Osmerus mordax full-length cDNAs.</title>
        <authorList>
            <person name="von Schalburg K."/>
            <person name="Leong J."/>
            <person name="Cooper G."/>
            <person name="Davidson W.S."/>
            <person name="Koop B.F."/>
        </authorList>
    </citation>
    <scope>NUCLEOTIDE SEQUENCE</scope>
    <source>
        <tissue evidence="7">Brain</tissue>
    </source>
</reference>
<dbReference type="PANTHER" id="PTHR13798:SF11">
    <property type="entry name" value="RNA-BINDING PROTEIN 7-RELATED"/>
    <property type="match status" value="1"/>
</dbReference>
<gene>
    <name evidence="7" type="primary">RBM7</name>
</gene>
<evidence type="ECO:0000256" key="3">
    <source>
        <dbReference type="ARBA" id="ARBA00023242"/>
    </source>
</evidence>
<dbReference type="GeneID" id="136951900"/>
<proteinExistence type="evidence at transcript level"/>
<dbReference type="PANTHER" id="PTHR13798">
    <property type="entry name" value="RNA BINDING MOTIF RBM PROTEIN -RELATED"/>
    <property type="match status" value="1"/>
</dbReference>
<feature type="compositionally biased region" description="Polar residues" evidence="5">
    <location>
        <begin position="127"/>
        <end position="138"/>
    </location>
</feature>
<dbReference type="GO" id="GO:0003727">
    <property type="term" value="F:single-stranded RNA binding"/>
    <property type="evidence" value="ECO:0007669"/>
    <property type="project" value="TreeGrafter"/>
</dbReference>
<dbReference type="PROSITE" id="PS50102">
    <property type="entry name" value="RRM"/>
    <property type="match status" value="1"/>
</dbReference>
<feature type="region of interest" description="Disordered" evidence="5">
    <location>
        <begin position="162"/>
        <end position="266"/>
    </location>
</feature>
<feature type="compositionally biased region" description="Polar residues" evidence="5">
    <location>
        <begin position="199"/>
        <end position="208"/>
    </location>
</feature>
<dbReference type="Gene3D" id="3.30.70.330">
    <property type="match status" value="1"/>
</dbReference>
<name>C1BM79_OSMMO</name>
<keyword evidence="3" id="KW-0539">Nucleus</keyword>
<dbReference type="InterPro" id="IPR000504">
    <property type="entry name" value="RRM_dom"/>
</dbReference>
<organism evidence="7">
    <name type="scientific">Osmerus mordax</name>
    <name type="common">Rainbow smelt</name>
    <name type="synonym">Atherina mordax</name>
    <dbReference type="NCBI Taxonomy" id="8014"/>
    <lineage>
        <taxon>Eukaryota</taxon>
        <taxon>Metazoa</taxon>
        <taxon>Chordata</taxon>
        <taxon>Craniata</taxon>
        <taxon>Vertebrata</taxon>
        <taxon>Euteleostomi</taxon>
        <taxon>Actinopterygii</taxon>
        <taxon>Neopterygii</taxon>
        <taxon>Teleostei</taxon>
        <taxon>Stomiati</taxon>
        <taxon>Osmeriformes</taxon>
        <taxon>Osmeridae</taxon>
        <taxon>Osmerus</taxon>
    </lineage>
</organism>
<evidence type="ECO:0000256" key="2">
    <source>
        <dbReference type="ARBA" id="ARBA00022884"/>
    </source>
</evidence>
<evidence type="ECO:0000256" key="1">
    <source>
        <dbReference type="ARBA" id="ARBA00004642"/>
    </source>
</evidence>
<dbReference type="GO" id="GO:0000381">
    <property type="term" value="P:regulation of alternative mRNA splicing, via spliceosome"/>
    <property type="evidence" value="ECO:0007669"/>
    <property type="project" value="TreeGrafter"/>
</dbReference>
<dbReference type="Pfam" id="PF00076">
    <property type="entry name" value="RRM_1"/>
    <property type="match status" value="1"/>
</dbReference>
<dbReference type="GO" id="GO:0005654">
    <property type="term" value="C:nucleoplasm"/>
    <property type="evidence" value="ECO:0007669"/>
    <property type="project" value="UniProtKB-SubCell"/>
</dbReference>
<dbReference type="SMART" id="SM00360">
    <property type="entry name" value="RRM"/>
    <property type="match status" value="1"/>
</dbReference>
<evidence type="ECO:0000259" key="6">
    <source>
        <dbReference type="PROSITE" id="PS50102"/>
    </source>
</evidence>
<dbReference type="AlphaFoldDB" id="C1BM79"/>
<dbReference type="InterPro" id="IPR012677">
    <property type="entry name" value="Nucleotide-bd_a/b_plait_sf"/>
</dbReference>
<keyword evidence="2 4" id="KW-0694">RNA-binding</keyword>
<feature type="compositionally biased region" description="Basic and acidic residues" evidence="5">
    <location>
        <begin position="232"/>
        <end position="266"/>
    </location>
</feature>
<evidence type="ECO:0000256" key="4">
    <source>
        <dbReference type="PROSITE-ProRule" id="PRU00176"/>
    </source>
</evidence>
<comment type="subcellular location">
    <subcellularLocation>
        <location evidence="1">Nucleus</location>
        <location evidence="1">Nucleoplasm</location>
    </subcellularLocation>
</comment>
<protein>
    <submittedName>
        <fullName evidence="7">RNA-binding protein 7</fullName>
    </submittedName>
</protein>
<dbReference type="RefSeq" id="XP_067102652.1">
    <property type="nucleotide sequence ID" value="XM_067246551.1"/>
</dbReference>
<feature type="domain" description="RRM" evidence="6">
    <location>
        <begin position="9"/>
        <end position="86"/>
    </location>
</feature>
<accession>C1BM79</accession>
<dbReference type="InterPro" id="IPR035979">
    <property type="entry name" value="RBD_domain_sf"/>
</dbReference>
<sequence>MGIADETDRTLFVGNLDQKVTEELLFELFLQAGPLIKVKIPKDNDGKQKSFGFAVFKHEESAPYGMNLLNGTSLFGRTLKVQFRAGSTHINSPENSQNSSPVNTLNLHGARYNKSPDQMGPPLFSPLQHQQRSFSSPESLQRHVMMNNMWQLQMQQLQQLNGGFSGLLPQPSPQQHVSRGGNGGVSRQQDDPPQRGHRQSYQQNSGSHSSRDQHYPCSEDSGAGSNRHHRTQRNDHYQHDERGGNRSRNHQDRRKEESRDGRWRRY</sequence>
<evidence type="ECO:0000313" key="7">
    <source>
        <dbReference type="EMBL" id="ACO10132.1"/>
    </source>
</evidence>